<gene>
    <name evidence="1" type="ORF">DB31_1089</name>
</gene>
<dbReference type="AlphaFoldDB" id="A0A085WEB1"/>
<dbReference type="RefSeq" id="WP_044192657.1">
    <property type="nucleotide sequence ID" value="NZ_JMCB01000011.1"/>
</dbReference>
<accession>A0A085WEB1</accession>
<evidence type="ECO:0008006" key="3">
    <source>
        <dbReference type="Google" id="ProtNLM"/>
    </source>
</evidence>
<name>A0A085WEB1_9BACT</name>
<organism evidence="1 2">
    <name type="scientific">Hyalangium minutum</name>
    <dbReference type="NCBI Taxonomy" id="394096"/>
    <lineage>
        <taxon>Bacteria</taxon>
        <taxon>Pseudomonadati</taxon>
        <taxon>Myxococcota</taxon>
        <taxon>Myxococcia</taxon>
        <taxon>Myxococcales</taxon>
        <taxon>Cystobacterineae</taxon>
        <taxon>Archangiaceae</taxon>
        <taxon>Hyalangium</taxon>
    </lineage>
</organism>
<comment type="caution">
    <text evidence="1">The sequence shown here is derived from an EMBL/GenBank/DDBJ whole genome shotgun (WGS) entry which is preliminary data.</text>
</comment>
<evidence type="ECO:0000313" key="1">
    <source>
        <dbReference type="EMBL" id="KFE66024.1"/>
    </source>
</evidence>
<keyword evidence="2" id="KW-1185">Reference proteome</keyword>
<dbReference type="STRING" id="394096.DB31_1089"/>
<evidence type="ECO:0000313" key="2">
    <source>
        <dbReference type="Proteomes" id="UP000028725"/>
    </source>
</evidence>
<dbReference type="InterPro" id="IPR018699">
    <property type="entry name" value="DUF2203"/>
</dbReference>
<dbReference type="Proteomes" id="UP000028725">
    <property type="component" value="Unassembled WGS sequence"/>
</dbReference>
<dbReference type="Pfam" id="PF09969">
    <property type="entry name" value="DUF2203"/>
    <property type="match status" value="1"/>
</dbReference>
<sequence length="135" mass="15591">MRYFGVEEANRLVPVLNQLFERVRPWVEQAQKLATELEPLQVQGARDAHTERVRGEYESLLGKIRTELLQLQEMGIEVKAADGLVDFRAQLGGRSVYLCWRYPETSVSHWHELDTGFSGRQPIRDPGEFMPTYLS</sequence>
<protein>
    <recommendedName>
        <fullName evidence="3">DUF2203 domain-containing protein</fullName>
    </recommendedName>
</protein>
<dbReference type="PATRIC" id="fig|394096.3.peg.5431"/>
<proteinExistence type="predicted"/>
<reference evidence="1 2" key="1">
    <citation type="submission" date="2014-04" db="EMBL/GenBank/DDBJ databases">
        <title>Genome assembly of Hyalangium minutum DSM 14724.</title>
        <authorList>
            <person name="Sharma G."/>
            <person name="Subramanian S."/>
        </authorList>
    </citation>
    <scope>NUCLEOTIDE SEQUENCE [LARGE SCALE GENOMIC DNA]</scope>
    <source>
        <strain evidence="1 2">DSM 14724</strain>
    </source>
</reference>
<dbReference type="PIRSF" id="PIRSF016498">
    <property type="entry name" value="UCP016498"/>
    <property type="match status" value="1"/>
</dbReference>
<dbReference type="EMBL" id="JMCB01000011">
    <property type="protein sequence ID" value="KFE66024.1"/>
    <property type="molecule type" value="Genomic_DNA"/>
</dbReference>
<dbReference type="OrthoDB" id="9802910at2"/>